<comment type="cofactor">
    <cofactor evidence="11">
        <name>Zn(2+)</name>
        <dbReference type="ChEBI" id="CHEBI:29105"/>
    </cofactor>
    <text evidence="11">Binds 1 zinc ion per subunit.</text>
</comment>
<comment type="caution">
    <text evidence="13">The sequence shown here is derived from an EMBL/GenBank/DDBJ whole genome shotgun (WGS) entry which is preliminary data.</text>
</comment>
<dbReference type="GO" id="GO:0005615">
    <property type="term" value="C:extracellular space"/>
    <property type="evidence" value="ECO:0007669"/>
    <property type="project" value="InterPro"/>
</dbReference>
<evidence type="ECO:0000313" key="14">
    <source>
        <dbReference type="Proteomes" id="UP000193719"/>
    </source>
</evidence>
<dbReference type="Pfam" id="PF02128">
    <property type="entry name" value="Peptidase_M36"/>
    <property type="match status" value="1"/>
</dbReference>
<dbReference type="Proteomes" id="UP000193719">
    <property type="component" value="Unassembled WGS sequence"/>
</dbReference>
<name>A0A1Y1V6G9_9FUNG</name>
<organism evidence="13 14">
    <name type="scientific">Piromyces finnis</name>
    <dbReference type="NCBI Taxonomy" id="1754191"/>
    <lineage>
        <taxon>Eukaryota</taxon>
        <taxon>Fungi</taxon>
        <taxon>Fungi incertae sedis</taxon>
        <taxon>Chytridiomycota</taxon>
        <taxon>Chytridiomycota incertae sedis</taxon>
        <taxon>Neocallimastigomycetes</taxon>
        <taxon>Neocallimastigales</taxon>
        <taxon>Neocallimastigaceae</taxon>
        <taxon>Piromyces</taxon>
    </lineage>
</organism>
<keyword evidence="4 12" id="KW-0645">Protease</keyword>
<dbReference type="AlphaFoldDB" id="A0A1Y1V6G9"/>
<dbReference type="PANTHER" id="PTHR33478">
    <property type="entry name" value="EXTRACELLULAR METALLOPROTEINASE MEP"/>
    <property type="match status" value="1"/>
</dbReference>
<evidence type="ECO:0000313" key="13">
    <source>
        <dbReference type="EMBL" id="ORX47669.1"/>
    </source>
</evidence>
<reference evidence="13 14" key="2">
    <citation type="submission" date="2016-08" db="EMBL/GenBank/DDBJ databases">
        <title>Pervasive Adenine N6-methylation of Active Genes in Fungi.</title>
        <authorList>
            <consortium name="DOE Joint Genome Institute"/>
            <person name="Mondo S.J."/>
            <person name="Dannebaum R.O."/>
            <person name="Kuo R.C."/>
            <person name="Labutti K."/>
            <person name="Haridas S."/>
            <person name="Kuo A."/>
            <person name="Salamov A."/>
            <person name="Ahrendt S.R."/>
            <person name="Lipzen A."/>
            <person name="Sullivan W."/>
            <person name="Andreopoulos W.B."/>
            <person name="Clum A."/>
            <person name="Lindquist E."/>
            <person name="Daum C."/>
            <person name="Ramamoorthy G.K."/>
            <person name="Gryganskyi A."/>
            <person name="Culley D."/>
            <person name="Magnuson J.K."/>
            <person name="James T.Y."/>
            <person name="O'Malley M.A."/>
            <person name="Stajich J.E."/>
            <person name="Spatafora J.W."/>
            <person name="Visel A."/>
            <person name="Grigoriev I.V."/>
        </authorList>
    </citation>
    <scope>NUCLEOTIDE SEQUENCE [LARGE SCALE GENOMIC DNA]</scope>
    <source>
        <strain evidence="14">finn</strain>
    </source>
</reference>
<dbReference type="Gene3D" id="3.10.170.10">
    <property type="match status" value="1"/>
</dbReference>
<evidence type="ECO:0000256" key="3">
    <source>
        <dbReference type="ARBA" id="ARBA00022525"/>
    </source>
</evidence>
<comment type="subcellular location">
    <subcellularLocation>
        <location evidence="1 12">Secreted</location>
    </subcellularLocation>
</comment>
<gene>
    <name evidence="13" type="ORF">BCR36DRAFT_295325</name>
</gene>
<keyword evidence="7 11" id="KW-0862">Zinc</keyword>
<dbReference type="InterPro" id="IPR001842">
    <property type="entry name" value="Peptidase_M36"/>
</dbReference>
<evidence type="ECO:0000256" key="2">
    <source>
        <dbReference type="ARBA" id="ARBA00006006"/>
    </source>
</evidence>
<evidence type="ECO:0000256" key="1">
    <source>
        <dbReference type="ARBA" id="ARBA00004613"/>
    </source>
</evidence>
<dbReference type="Gene3D" id="1.10.390.10">
    <property type="entry name" value="Neutral Protease Domain 2"/>
    <property type="match status" value="1"/>
</dbReference>
<evidence type="ECO:0000256" key="8">
    <source>
        <dbReference type="ARBA" id="ARBA00023049"/>
    </source>
</evidence>
<dbReference type="GO" id="GO:0008270">
    <property type="term" value="F:zinc ion binding"/>
    <property type="evidence" value="ECO:0007669"/>
    <property type="project" value="InterPro"/>
</dbReference>
<dbReference type="InterPro" id="IPR027268">
    <property type="entry name" value="Peptidase_M4/M1_CTD_sf"/>
</dbReference>
<keyword evidence="5 11" id="KW-0479">Metal-binding</keyword>
<keyword evidence="3 12" id="KW-0964">Secreted</keyword>
<keyword evidence="14" id="KW-1185">Reference proteome</keyword>
<evidence type="ECO:0000256" key="7">
    <source>
        <dbReference type="ARBA" id="ARBA00022833"/>
    </source>
</evidence>
<proteinExistence type="inferred from homology"/>
<evidence type="ECO:0000256" key="6">
    <source>
        <dbReference type="ARBA" id="ARBA00022801"/>
    </source>
</evidence>
<evidence type="ECO:0000256" key="4">
    <source>
        <dbReference type="ARBA" id="ARBA00022670"/>
    </source>
</evidence>
<keyword evidence="8 12" id="KW-0482">Metalloprotease</keyword>
<feature type="binding site" evidence="11">
    <location>
        <position position="100"/>
    </location>
    <ligand>
        <name>Zn(2+)</name>
        <dbReference type="ChEBI" id="CHEBI:29105"/>
        <note>catalytic</note>
    </ligand>
</feature>
<evidence type="ECO:0000256" key="11">
    <source>
        <dbReference type="PIRSR" id="PIRSR601842-2"/>
    </source>
</evidence>
<reference evidence="13 14" key="1">
    <citation type="submission" date="2016-08" db="EMBL/GenBank/DDBJ databases">
        <title>Genomes of anaerobic fungi encode conserved fungal cellulosomes for biomass hydrolysis.</title>
        <authorList>
            <consortium name="DOE Joint Genome Institute"/>
            <person name="Haitjema C.H."/>
            <person name="Gilmore S.P."/>
            <person name="Henske J.K."/>
            <person name="Solomon K.V."/>
            <person name="De Groot R."/>
            <person name="Kuo A."/>
            <person name="Mondo S.J."/>
            <person name="Salamov A.A."/>
            <person name="Labutti K."/>
            <person name="Zhao Z."/>
            <person name="Chiniquy J."/>
            <person name="Barry K."/>
            <person name="Brewer H.M."/>
            <person name="Purvine S.O."/>
            <person name="Wright A.T."/>
            <person name="Boxma B."/>
            <person name="Van Alen T."/>
            <person name="Hackstein J.H."/>
            <person name="Baker S.E."/>
            <person name="Grigoriev I.V."/>
            <person name="O'Malley M.A."/>
        </authorList>
    </citation>
    <scope>NUCLEOTIDE SEQUENCE [LARGE SCALE GENOMIC DNA]</scope>
    <source>
        <strain evidence="14">finn</strain>
    </source>
</reference>
<feature type="active site" evidence="10">
    <location>
        <position position="101"/>
    </location>
</feature>
<dbReference type="PANTHER" id="PTHR33478:SF1">
    <property type="entry name" value="EXTRACELLULAR METALLOPROTEINASE MEP"/>
    <property type="match status" value="1"/>
</dbReference>
<keyword evidence="9 12" id="KW-0865">Zymogen</keyword>
<comment type="similarity">
    <text evidence="2 12">Belongs to the peptidase M36 family.</text>
</comment>
<evidence type="ECO:0000256" key="5">
    <source>
        <dbReference type="ARBA" id="ARBA00022723"/>
    </source>
</evidence>
<keyword evidence="6 12" id="KW-0378">Hydrolase</keyword>
<dbReference type="GO" id="GO:0004222">
    <property type="term" value="F:metalloendopeptidase activity"/>
    <property type="evidence" value="ECO:0007669"/>
    <property type="project" value="InterPro"/>
</dbReference>
<dbReference type="EC" id="3.4.24.-" evidence="12"/>
<evidence type="ECO:0000256" key="10">
    <source>
        <dbReference type="PIRSR" id="PIRSR601842-1"/>
    </source>
</evidence>
<sequence length="333" mass="38593">MNFSLFYSFYISNLLHDAFYMLGFNEDNGNLQKYNFNKGGEEDDRLMIIINHKYCNEEAMIWTTTFDDGFIPYIFICPIRKENGKKVFIDGVISSGALTHEYSHIVLSRLVNGSKSTTWDIYNIKGNGMEGCLNEGLSDFFAEAFHVNKEMDRNTPFVISKIAKRKYPISSDHNINPLLYSSYNPEKGNLENYRHEYGEIWATVLHEVLWNIIDFYPSNYTFWDAVYKDIDEPPVYILLLKGIINAIKDFTGLGLTTFLEARDKIIKYCEVEFQDETFICLIKEGFARRSFGFGGLASTVDNPLSSKYKSYDDFEIPLNCKTILKEANFKFEK</sequence>
<protein>
    <recommendedName>
        <fullName evidence="12">Extracellular metalloproteinase</fullName>
        <ecNumber evidence="12">3.4.24.-</ecNumber>
    </recommendedName>
    <alternativeName>
        <fullName evidence="12">Fungalysin</fullName>
    </alternativeName>
</protein>
<dbReference type="EMBL" id="MCFH01000030">
    <property type="protein sequence ID" value="ORX47669.1"/>
    <property type="molecule type" value="Genomic_DNA"/>
</dbReference>
<feature type="binding site" evidence="11">
    <location>
        <position position="104"/>
    </location>
    <ligand>
        <name>Zn(2+)</name>
        <dbReference type="ChEBI" id="CHEBI:29105"/>
        <note>catalytic</note>
    </ligand>
</feature>
<evidence type="ECO:0000256" key="12">
    <source>
        <dbReference type="RuleBase" id="RU364017"/>
    </source>
</evidence>
<dbReference type="OrthoDB" id="3227768at2759"/>
<accession>A0A1Y1V6G9</accession>
<dbReference type="SUPFAM" id="SSF55486">
    <property type="entry name" value="Metalloproteases ('zincins'), catalytic domain"/>
    <property type="match status" value="1"/>
</dbReference>
<feature type="binding site" evidence="11">
    <location>
        <position position="135"/>
    </location>
    <ligand>
        <name>Zn(2+)</name>
        <dbReference type="ChEBI" id="CHEBI:29105"/>
        <note>catalytic</note>
    </ligand>
</feature>
<dbReference type="GO" id="GO:0006508">
    <property type="term" value="P:proteolysis"/>
    <property type="evidence" value="ECO:0007669"/>
    <property type="project" value="UniProtKB-KW"/>
</dbReference>
<evidence type="ECO:0000256" key="9">
    <source>
        <dbReference type="ARBA" id="ARBA00023145"/>
    </source>
</evidence>
<dbReference type="InterPro" id="IPR050371">
    <property type="entry name" value="Fungal_virulence_M36"/>
</dbReference>